<feature type="binding site" evidence="6">
    <location>
        <position position="151"/>
    </location>
    <ligand>
        <name>S-adenosyl-L-methionine</name>
        <dbReference type="ChEBI" id="CHEBI:59789"/>
    </ligand>
</feature>
<comment type="caution">
    <text evidence="7">The sequence shown here is derived from an EMBL/GenBank/DDBJ whole genome shotgun (WGS) entry which is preliminary data.</text>
</comment>
<dbReference type="EC" id="2.1.1.-" evidence="6"/>
<feature type="binding site" evidence="6">
    <location>
        <position position="172"/>
    </location>
    <ligand>
        <name>S-adenosyl-L-methionine</name>
        <dbReference type="ChEBI" id="CHEBI:59789"/>
    </ligand>
</feature>
<keyword evidence="3 6" id="KW-0489">Methyltransferase</keyword>
<sequence>MQWLELTIQTHPEAVESVSELLSTYSRDGVVIEEPYELSDDGQEYRILQGQPVIVHAYLPLDGTQEQKKQEIAQGLWHFSSIGAHFVGELQTRIVDEEDWANAWKDYYHVTHIGQRLVIRPSWREYTPKNDEVVLTLDPGMAFGTGVHPTTRMCLERVEQLVQPGMKLLDVGTGSGILALAAAKLGATHIEAIDNSSVAVESSKANAEMNGLQEQIHVVLGVLDEETAVRTAGQYDLVLANIIAHIIGSIAPQLAQVVAPDGLLVVSGIIEARRPDAEGPLLAAGLELVEEMKIDDWLALTYRKRA</sequence>
<dbReference type="OrthoDB" id="9785995at2"/>
<dbReference type="EMBL" id="BIXY01000062">
    <property type="protein sequence ID" value="GCF10180.1"/>
    <property type="molecule type" value="Genomic_DNA"/>
</dbReference>
<evidence type="ECO:0000256" key="1">
    <source>
        <dbReference type="ARBA" id="ARBA00009741"/>
    </source>
</evidence>
<dbReference type="Proteomes" id="UP000322530">
    <property type="component" value="Unassembled WGS sequence"/>
</dbReference>
<evidence type="ECO:0000313" key="8">
    <source>
        <dbReference type="Proteomes" id="UP000322530"/>
    </source>
</evidence>
<organism evidence="7 8">
    <name type="scientific">Dictyobacter arantiisoli</name>
    <dbReference type="NCBI Taxonomy" id="2014874"/>
    <lineage>
        <taxon>Bacteria</taxon>
        <taxon>Bacillati</taxon>
        <taxon>Chloroflexota</taxon>
        <taxon>Ktedonobacteria</taxon>
        <taxon>Ktedonobacterales</taxon>
        <taxon>Dictyobacteraceae</taxon>
        <taxon>Dictyobacter</taxon>
    </lineage>
</organism>
<gene>
    <name evidence="6 7" type="primary">prmA</name>
    <name evidence="7" type="ORF">KDI_37440</name>
</gene>
<keyword evidence="4 6" id="KW-0808">Transferase</keyword>
<keyword evidence="7" id="KW-0687">Ribonucleoprotein</keyword>
<dbReference type="PANTHER" id="PTHR43648:SF1">
    <property type="entry name" value="ELECTRON TRANSFER FLAVOPROTEIN BETA SUBUNIT LYSINE METHYLTRANSFERASE"/>
    <property type="match status" value="1"/>
</dbReference>
<dbReference type="InterPro" id="IPR050078">
    <property type="entry name" value="Ribosomal_L11_MeTrfase_PrmA"/>
</dbReference>
<evidence type="ECO:0000256" key="3">
    <source>
        <dbReference type="ARBA" id="ARBA00022603"/>
    </source>
</evidence>
<accession>A0A5A5TF33</accession>
<comment type="function">
    <text evidence="6">Methylates ribosomal protein L11.</text>
</comment>
<dbReference type="GO" id="GO:0032259">
    <property type="term" value="P:methylation"/>
    <property type="evidence" value="ECO:0007669"/>
    <property type="project" value="UniProtKB-KW"/>
</dbReference>
<dbReference type="GO" id="GO:0005840">
    <property type="term" value="C:ribosome"/>
    <property type="evidence" value="ECO:0007669"/>
    <property type="project" value="UniProtKB-KW"/>
</dbReference>
<evidence type="ECO:0000256" key="4">
    <source>
        <dbReference type="ARBA" id="ARBA00022679"/>
    </source>
</evidence>
<dbReference type="Gene3D" id="3.40.50.150">
    <property type="entry name" value="Vaccinia Virus protein VP39"/>
    <property type="match status" value="1"/>
</dbReference>
<dbReference type="GO" id="GO:0005737">
    <property type="term" value="C:cytoplasm"/>
    <property type="evidence" value="ECO:0007669"/>
    <property type="project" value="UniProtKB-SubCell"/>
</dbReference>
<reference evidence="7 8" key="1">
    <citation type="submission" date="2019-01" db="EMBL/GenBank/DDBJ databases">
        <title>Draft genome sequence of Dictyobacter sp. Uno17.</title>
        <authorList>
            <person name="Wang C.M."/>
            <person name="Zheng Y."/>
            <person name="Sakai Y."/>
            <person name="Abe K."/>
            <person name="Yokota A."/>
            <person name="Yabe S."/>
        </authorList>
    </citation>
    <scope>NUCLEOTIDE SEQUENCE [LARGE SCALE GENOMIC DNA]</scope>
    <source>
        <strain evidence="7 8">Uno17</strain>
    </source>
</reference>
<evidence type="ECO:0000256" key="5">
    <source>
        <dbReference type="ARBA" id="ARBA00022691"/>
    </source>
</evidence>
<comment type="similarity">
    <text evidence="1 6">Belongs to the methyltransferase superfamily. PrmA family.</text>
</comment>
<protein>
    <recommendedName>
        <fullName evidence="6">Ribosomal protein L11 methyltransferase</fullName>
        <shortName evidence="6">L11 Mtase</shortName>
        <ecNumber evidence="6">2.1.1.-</ecNumber>
    </recommendedName>
</protein>
<dbReference type="PANTHER" id="PTHR43648">
    <property type="entry name" value="ELECTRON TRANSFER FLAVOPROTEIN BETA SUBUNIT LYSINE METHYLTRANSFERASE"/>
    <property type="match status" value="1"/>
</dbReference>
<keyword evidence="7" id="KW-0689">Ribosomal protein</keyword>
<keyword evidence="2 6" id="KW-0963">Cytoplasm</keyword>
<comment type="subcellular location">
    <subcellularLocation>
        <location evidence="6">Cytoplasm</location>
    </subcellularLocation>
</comment>
<name>A0A5A5TF33_9CHLR</name>
<comment type="catalytic activity">
    <reaction evidence="6">
        <text>L-lysyl-[protein] + 3 S-adenosyl-L-methionine = N(6),N(6),N(6)-trimethyl-L-lysyl-[protein] + 3 S-adenosyl-L-homocysteine + 3 H(+)</text>
        <dbReference type="Rhea" id="RHEA:54192"/>
        <dbReference type="Rhea" id="RHEA-COMP:9752"/>
        <dbReference type="Rhea" id="RHEA-COMP:13826"/>
        <dbReference type="ChEBI" id="CHEBI:15378"/>
        <dbReference type="ChEBI" id="CHEBI:29969"/>
        <dbReference type="ChEBI" id="CHEBI:57856"/>
        <dbReference type="ChEBI" id="CHEBI:59789"/>
        <dbReference type="ChEBI" id="CHEBI:61961"/>
    </reaction>
</comment>
<dbReference type="Pfam" id="PF06325">
    <property type="entry name" value="PrmA"/>
    <property type="match status" value="1"/>
</dbReference>
<dbReference type="RefSeq" id="WP_149403074.1">
    <property type="nucleotide sequence ID" value="NZ_BIXY01000062.1"/>
</dbReference>
<feature type="binding site" evidence="6">
    <location>
        <position position="241"/>
    </location>
    <ligand>
        <name>S-adenosyl-L-methionine</name>
        <dbReference type="ChEBI" id="CHEBI:59789"/>
    </ligand>
</feature>
<feature type="binding site" evidence="6">
    <location>
        <position position="194"/>
    </location>
    <ligand>
        <name>S-adenosyl-L-methionine</name>
        <dbReference type="ChEBI" id="CHEBI:59789"/>
    </ligand>
</feature>
<keyword evidence="8" id="KW-1185">Reference proteome</keyword>
<keyword evidence="5 6" id="KW-0949">S-adenosyl-L-methionine</keyword>
<evidence type="ECO:0000256" key="6">
    <source>
        <dbReference type="HAMAP-Rule" id="MF_00735"/>
    </source>
</evidence>
<dbReference type="InterPro" id="IPR029063">
    <property type="entry name" value="SAM-dependent_MTases_sf"/>
</dbReference>
<dbReference type="PIRSF" id="PIRSF000401">
    <property type="entry name" value="RPL11_MTase"/>
    <property type="match status" value="1"/>
</dbReference>
<dbReference type="CDD" id="cd02440">
    <property type="entry name" value="AdoMet_MTases"/>
    <property type="match status" value="1"/>
</dbReference>
<proteinExistence type="inferred from homology"/>
<dbReference type="AlphaFoldDB" id="A0A5A5TF33"/>
<dbReference type="InterPro" id="IPR004498">
    <property type="entry name" value="Ribosomal_PrmA_MeTrfase"/>
</dbReference>
<dbReference type="SUPFAM" id="SSF53335">
    <property type="entry name" value="S-adenosyl-L-methionine-dependent methyltransferases"/>
    <property type="match status" value="1"/>
</dbReference>
<dbReference type="GO" id="GO:0016279">
    <property type="term" value="F:protein-lysine N-methyltransferase activity"/>
    <property type="evidence" value="ECO:0007669"/>
    <property type="project" value="RHEA"/>
</dbReference>
<evidence type="ECO:0000256" key="2">
    <source>
        <dbReference type="ARBA" id="ARBA00022490"/>
    </source>
</evidence>
<evidence type="ECO:0000313" key="7">
    <source>
        <dbReference type="EMBL" id="GCF10180.1"/>
    </source>
</evidence>
<dbReference type="NCBIfam" id="TIGR00406">
    <property type="entry name" value="prmA"/>
    <property type="match status" value="1"/>
</dbReference>
<dbReference type="HAMAP" id="MF_00735">
    <property type="entry name" value="Methyltr_PrmA"/>
    <property type="match status" value="1"/>
</dbReference>